<dbReference type="Proteomes" id="UP001617689">
    <property type="component" value="Unassembled WGS sequence"/>
</dbReference>
<organism evidence="2 3">
    <name type="scientific">Pectobacterium actinidiae</name>
    <dbReference type="NCBI Taxonomy" id="1507808"/>
    <lineage>
        <taxon>Bacteria</taxon>
        <taxon>Pseudomonadati</taxon>
        <taxon>Pseudomonadota</taxon>
        <taxon>Gammaproteobacteria</taxon>
        <taxon>Enterobacterales</taxon>
        <taxon>Pectobacteriaceae</taxon>
        <taxon>Pectobacterium</taxon>
    </lineage>
</organism>
<comment type="caution">
    <text evidence="2">The sequence shown here is derived from an EMBL/GenBank/DDBJ whole genome shotgun (WGS) entry which is preliminary data.</text>
</comment>
<keyword evidence="3" id="KW-1185">Reference proteome</keyword>
<protein>
    <submittedName>
        <fullName evidence="2">Uncharacterized protein</fullName>
    </submittedName>
</protein>
<name>A0ABW8GB28_9GAMM</name>
<sequence>MKIAVPLLFAAISITTSIQAATIAAKIIKVDGPQSILIRLSDQKYDKKCDGDENSRFGVVQVVDNYTAAPLRTFKACYLNLNKDELYILFWDEARGDGSTLTMSKESFDKTEHFKGWGEQAK</sequence>
<feature type="chain" id="PRO_5046874653" evidence="1">
    <location>
        <begin position="21"/>
        <end position="122"/>
    </location>
</feature>
<evidence type="ECO:0000313" key="3">
    <source>
        <dbReference type="Proteomes" id="UP001617689"/>
    </source>
</evidence>
<feature type="signal peptide" evidence="1">
    <location>
        <begin position="1"/>
        <end position="20"/>
    </location>
</feature>
<gene>
    <name evidence="2" type="ORF">ACIPUP_12010</name>
</gene>
<evidence type="ECO:0000256" key="1">
    <source>
        <dbReference type="SAM" id="SignalP"/>
    </source>
</evidence>
<keyword evidence="1" id="KW-0732">Signal</keyword>
<reference evidence="2 3" key="1">
    <citation type="submission" date="2024-10" db="EMBL/GenBank/DDBJ databases">
        <authorList>
            <person name="Lu C.-H."/>
        </authorList>
    </citation>
    <scope>NUCLEOTIDE SEQUENCE [LARGE SCALE GENOMIC DNA]</scope>
    <source>
        <strain evidence="2 3">22ZTDG03-2</strain>
    </source>
</reference>
<evidence type="ECO:0000313" key="2">
    <source>
        <dbReference type="EMBL" id="MFJ5429879.1"/>
    </source>
</evidence>
<proteinExistence type="predicted"/>
<accession>A0ABW8GB28</accession>
<dbReference type="RefSeq" id="WP_400396116.1">
    <property type="nucleotide sequence ID" value="NZ_JBIXLL010000006.1"/>
</dbReference>
<dbReference type="EMBL" id="JBIXLL010000006">
    <property type="protein sequence ID" value="MFJ5429879.1"/>
    <property type="molecule type" value="Genomic_DNA"/>
</dbReference>